<proteinExistence type="predicted"/>
<dbReference type="PaxDb" id="4097-A0A1S3XGA7"/>
<dbReference type="PANTHER" id="PTHR33476:SF30">
    <property type="match status" value="1"/>
</dbReference>
<feature type="compositionally biased region" description="Low complexity" evidence="1">
    <location>
        <begin position="187"/>
        <end position="202"/>
    </location>
</feature>
<dbReference type="OMA" id="EKVCPFH"/>
<protein>
    <submittedName>
        <fullName evidence="3">Uncharacterized protein LOC107764889</fullName>
    </submittedName>
</protein>
<evidence type="ECO:0000313" key="2">
    <source>
        <dbReference type="Proteomes" id="UP000790787"/>
    </source>
</evidence>
<organism evidence="2 3">
    <name type="scientific">Nicotiana tabacum</name>
    <name type="common">Common tobacco</name>
    <dbReference type="NCBI Taxonomy" id="4097"/>
    <lineage>
        <taxon>Eukaryota</taxon>
        <taxon>Viridiplantae</taxon>
        <taxon>Streptophyta</taxon>
        <taxon>Embryophyta</taxon>
        <taxon>Tracheophyta</taxon>
        <taxon>Spermatophyta</taxon>
        <taxon>Magnoliopsida</taxon>
        <taxon>eudicotyledons</taxon>
        <taxon>Gunneridae</taxon>
        <taxon>Pentapetalae</taxon>
        <taxon>asterids</taxon>
        <taxon>lamiids</taxon>
        <taxon>Solanales</taxon>
        <taxon>Solanaceae</taxon>
        <taxon>Nicotianoideae</taxon>
        <taxon>Nicotianeae</taxon>
        <taxon>Nicotiana</taxon>
    </lineage>
</organism>
<dbReference type="GO" id="GO:0008356">
    <property type="term" value="P:asymmetric cell division"/>
    <property type="evidence" value="ECO:0007669"/>
    <property type="project" value="InterPro"/>
</dbReference>
<accession>A0A1S3XGA7</accession>
<reference evidence="3" key="2">
    <citation type="submission" date="2025-08" db="UniProtKB">
        <authorList>
            <consortium name="RefSeq"/>
        </authorList>
    </citation>
    <scope>IDENTIFICATION</scope>
    <source>
        <tissue evidence="3">Leaf</tissue>
    </source>
</reference>
<gene>
    <name evidence="3" type="primary">LOC107764889</name>
</gene>
<dbReference type="STRING" id="4097.A0A1S3XGA7"/>
<sequence length="406" mass="46217">MEFWVVVAAAGAGYVAQYLQSSSDNKDNLLQQKQFSKISTHEQSDNKNLVYQIRENLCPFRRLAQKRAKKEITDEGVFGFRRLNLDSSANCEFEVQWEPGDYNGREHTITWNKVSSGQFNSTGLPNGLALFYMGIITGMMSAITANRGEIEKVNEKLKWSKNLVQELQEEPVKEIATDGYEKPNLYSPSMSAVEPMSSSSEVQVNEPKTSENTNHQVAENHESMSEIEAELEAELERLEMSMKVERLSDFVELDPEDEVDVAQGELKLDYLNMQCSDSSESEWDTSETRIYHSKPANYPVSPRELSLRLHEVIESRLEAQIKELETALYNSQIRAYSLEAQHILSQMDYASSESESSAYPQSPYCYHEANEDTIRTMHGSETTFEIDIRSPPLDIALIDRPNMEGK</sequence>
<keyword evidence="2" id="KW-1185">Reference proteome</keyword>
<dbReference type="GeneID" id="107764889"/>
<dbReference type="KEGG" id="nta:107764889"/>
<dbReference type="RefSeq" id="XP_016438960.1">
    <property type="nucleotide sequence ID" value="XM_016583474.1"/>
</dbReference>
<evidence type="ECO:0000313" key="3">
    <source>
        <dbReference type="RefSeq" id="XP_016438960.1"/>
    </source>
</evidence>
<feature type="region of interest" description="Disordered" evidence="1">
    <location>
        <begin position="178"/>
        <end position="224"/>
    </location>
</feature>
<reference evidence="2" key="1">
    <citation type="journal article" date="2014" name="Nat. Commun.">
        <title>The tobacco genome sequence and its comparison with those of tomato and potato.</title>
        <authorList>
            <person name="Sierro N."/>
            <person name="Battey J.N."/>
            <person name="Ouadi S."/>
            <person name="Bakaher N."/>
            <person name="Bovet L."/>
            <person name="Willig A."/>
            <person name="Goepfert S."/>
            <person name="Peitsch M.C."/>
            <person name="Ivanov N.V."/>
        </authorList>
    </citation>
    <scope>NUCLEOTIDE SEQUENCE [LARGE SCALE GENOMIC DNA]</scope>
</reference>
<name>A0A1S3XGA7_TOBAC</name>
<dbReference type="InterPro" id="IPR040348">
    <property type="entry name" value="POLAR-like"/>
</dbReference>
<evidence type="ECO:0000256" key="1">
    <source>
        <dbReference type="SAM" id="MobiDB-lite"/>
    </source>
</evidence>
<dbReference type="AlphaFoldDB" id="A0A1S3XGA7"/>
<dbReference type="Proteomes" id="UP000790787">
    <property type="component" value="Chromosome 20"/>
</dbReference>
<dbReference type="RefSeq" id="XP_016438960.1">
    <property type="nucleotide sequence ID" value="XM_016583474.2"/>
</dbReference>
<dbReference type="PANTHER" id="PTHR33476">
    <property type="entry name" value="EMB|CAB62613.1"/>
    <property type="match status" value="1"/>
</dbReference>
<dbReference type="OrthoDB" id="1701885at2759"/>
<feature type="compositionally biased region" description="Polar residues" evidence="1">
    <location>
        <begin position="206"/>
        <end position="217"/>
    </location>
</feature>